<proteinExistence type="predicted"/>
<sequence length="280" mass="32643">MNGLYARRMILKPCDLDREVLVNETFHEKTDEKLTEKELKQVEADDQAFQTILLGLPENMNGNAVAARAEAPAWYLDEIEEVNANCILMANLHQALTSGTQTDNTFIYDSDRSVEVYEYNNCYDNEILNMFTKEEQHTELLEPISKPHQAQQNDSNVIFVVFSVKQASKFVRDFKSLAKEANESLSKYKTLEFEIARLLRAVVNRDIMSIVQSNSVVDASNIQTELDRTKKLENYIIKKEKDYVVLWNNWYIKCKEYKYDKISYDKAYNDMQQKIEQLQA</sequence>
<reference evidence="1" key="1">
    <citation type="journal article" date="2019" name="Sci. Rep.">
        <title>Draft genome of Tanacetum cinerariifolium, the natural source of mosquito coil.</title>
        <authorList>
            <person name="Yamashiro T."/>
            <person name="Shiraishi A."/>
            <person name="Satake H."/>
            <person name="Nakayama K."/>
        </authorList>
    </citation>
    <scope>NUCLEOTIDE SEQUENCE</scope>
</reference>
<evidence type="ECO:0000313" key="1">
    <source>
        <dbReference type="EMBL" id="GEU73420.1"/>
    </source>
</evidence>
<protein>
    <submittedName>
        <fullName evidence="1">Uncharacterized protein</fullName>
    </submittedName>
</protein>
<dbReference type="AlphaFoldDB" id="A0A6L2MI67"/>
<accession>A0A6L2MI67</accession>
<name>A0A6L2MI67_TANCI</name>
<dbReference type="EMBL" id="BKCJ010006686">
    <property type="protein sequence ID" value="GEU73420.1"/>
    <property type="molecule type" value="Genomic_DNA"/>
</dbReference>
<organism evidence="1">
    <name type="scientific">Tanacetum cinerariifolium</name>
    <name type="common">Dalmatian daisy</name>
    <name type="synonym">Chrysanthemum cinerariifolium</name>
    <dbReference type="NCBI Taxonomy" id="118510"/>
    <lineage>
        <taxon>Eukaryota</taxon>
        <taxon>Viridiplantae</taxon>
        <taxon>Streptophyta</taxon>
        <taxon>Embryophyta</taxon>
        <taxon>Tracheophyta</taxon>
        <taxon>Spermatophyta</taxon>
        <taxon>Magnoliopsida</taxon>
        <taxon>eudicotyledons</taxon>
        <taxon>Gunneridae</taxon>
        <taxon>Pentapetalae</taxon>
        <taxon>asterids</taxon>
        <taxon>campanulids</taxon>
        <taxon>Asterales</taxon>
        <taxon>Asteraceae</taxon>
        <taxon>Asteroideae</taxon>
        <taxon>Anthemideae</taxon>
        <taxon>Anthemidinae</taxon>
        <taxon>Tanacetum</taxon>
    </lineage>
</organism>
<gene>
    <name evidence="1" type="ORF">Tci_045398</name>
</gene>
<comment type="caution">
    <text evidence="1">The sequence shown here is derived from an EMBL/GenBank/DDBJ whole genome shotgun (WGS) entry which is preliminary data.</text>
</comment>